<keyword evidence="4" id="KW-0997">Cell inner membrane</keyword>
<evidence type="ECO:0000256" key="15">
    <source>
        <dbReference type="SAM" id="Phobius"/>
    </source>
</evidence>
<dbReference type="FunFam" id="3.10.580.10:FF:000005">
    <property type="entry name" value="HlyC/CorC family transporter"/>
    <property type="match status" value="1"/>
</dbReference>
<dbReference type="InterPro" id="IPR000644">
    <property type="entry name" value="CBS_dom"/>
</dbReference>
<feature type="domain" description="CNNM transmembrane" evidence="17">
    <location>
        <begin position="12"/>
        <end position="212"/>
    </location>
</feature>
<dbReference type="FunFam" id="3.30.465.10:FF:000002">
    <property type="entry name" value="HlyC/CorC family transporter"/>
    <property type="match status" value="1"/>
</dbReference>
<evidence type="ECO:0000256" key="11">
    <source>
        <dbReference type="ARBA" id="ARBA00038280"/>
    </source>
</evidence>
<comment type="subcellular location">
    <subcellularLocation>
        <location evidence="1">Cell inner membrane</location>
        <topology evidence="1">Multi-pass membrane protein</topology>
    </subcellularLocation>
</comment>
<evidence type="ECO:0000256" key="7">
    <source>
        <dbReference type="ARBA" id="ARBA00022989"/>
    </source>
</evidence>
<sequence length="450" mass="50133">MRCGNPEENLETNMSLFENLSIIFALILSSCFFSMSEIALAAARKIRLKQLSDEGDERATKVLELQANPGNFFTVVQIGLNAVAIMGGIVGESAFTPYIKAALDGIVPAAWLAQVSFFLSFFLVTSMFILFADLMPKRIAMAVPEKIAISLVGPMLVCITILKPFIFIFNGLANLIFQLLSIPAERNDDITSDDIYAVMDAGAEAGVLDRGEQKMMESVFEMQSVPVTSAMTPRESLTFLSLEDDEETLRKKIAEDPHHKFLVCDGQLDAIKGYIDSKELLTRLINGHTLNVKDSSMVQSCPIIPDTLSLSEALDYFKNTRADFAVIMNEYALVLGIVTFNDLQSAVMGTWVLAEGEEQIVARDPNSWLVDGVTPITDVMRALNINEFPHPQNYETIAGFMMYMLRKIPRRTDAIIYSGYKFEVVDIDNYKVDQLLVTRVEVENQPSHEE</sequence>
<comment type="function">
    <text evidence="10">Involved in cadaverine and putrescine tolerance in stationary phase. May facilitate the efflux of both cadaverine and putrescine from the cytoplasm, reducing potentially toxic levels under certain stress conditions.</text>
</comment>
<dbReference type="PANTHER" id="PTHR22777">
    <property type="entry name" value="HEMOLYSIN-RELATED"/>
    <property type="match status" value="1"/>
</dbReference>
<evidence type="ECO:0000256" key="5">
    <source>
        <dbReference type="ARBA" id="ARBA00022692"/>
    </source>
</evidence>
<dbReference type="Proteomes" id="UP000002675">
    <property type="component" value="Chromosome II"/>
</dbReference>
<reference evidence="18 19" key="1">
    <citation type="journal article" date="2003" name="Genome Res.">
        <title>Comparative genome analysis of Vibrio vulnificus, a marine pathogen.</title>
        <authorList>
            <person name="Chen C.Y."/>
            <person name="Wu K.M."/>
            <person name="Chang Y.C."/>
            <person name="Chang C.H."/>
            <person name="Tsai H.C."/>
            <person name="Liao T.L."/>
            <person name="Liu Y.M."/>
            <person name="Chen H.J."/>
            <person name="Shen A.B."/>
            <person name="Li J.C."/>
            <person name="Su T.L."/>
            <person name="Shao C.P."/>
            <person name="Lee C.T."/>
            <person name="Hor L.I."/>
            <person name="Tsai S.F."/>
        </authorList>
    </citation>
    <scope>NUCLEOTIDE SEQUENCE [LARGE SCALE GENOMIC DNA]</scope>
    <source>
        <strain evidence="18 19">YJ016</strain>
    </source>
</reference>
<evidence type="ECO:0000256" key="14">
    <source>
        <dbReference type="PROSITE-ProRule" id="PRU01193"/>
    </source>
</evidence>
<feature type="domain" description="CBS" evidence="16">
    <location>
        <begin position="297"/>
        <end position="355"/>
    </location>
</feature>
<feature type="transmembrane region" description="Helical" evidence="15">
    <location>
        <begin position="71"/>
        <end position="91"/>
    </location>
</feature>
<dbReference type="PROSITE" id="PS51846">
    <property type="entry name" value="CNNM"/>
    <property type="match status" value="1"/>
</dbReference>
<gene>
    <name evidence="18" type="ordered locus">VVA1339</name>
</gene>
<dbReference type="InterPro" id="IPR005170">
    <property type="entry name" value="Transptr-assoc_dom"/>
</dbReference>
<evidence type="ECO:0000256" key="2">
    <source>
        <dbReference type="ARBA" id="ARBA00022448"/>
    </source>
</evidence>
<evidence type="ECO:0000256" key="6">
    <source>
        <dbReference type="ARBA" id="ARBA00022737"/>
    </source>
</evidence>
<proteinExistence type="inferred from homology"/>
<dbReference type="eggNOG" id="COG1253">
    <property type="taxonomic scope" value="Bacteria"/>
</dbReference>
<feature type="transmembrane region" description="Helical" evidence="15">
    <location>
        <begin position="111"/>
        <end position="135"/>
    </location>
</feature>
<dbReference type="Gene3D" id="3.30.465.10">
    <property type="match status" value="1"/>
</dbReference>
<dbReference type="SMART" id="SM01091">
    <property type="entry name" value="CorC_HlyC"/>
    <property type="match status" value="1"/>
</dbReference>
<dbReference type="PROSITE" id="PS51257">
    <property type="entry name" value="PROKAR_LIPOPROTEIN"/>
    <property type="match status" value="1"/>
</dbReference>
<dbReference type="InterPro" id="IPR046342">
    <property type="entry name" value="CBS_dom_sf"/>
</dbReference>
<accession>Q7MCP7</accession>
<dbReference type="GO" id="GO:0005886">
    <property type="term" value="C:plasma membrane"/>
    <property type="evidence" value="ECO:0007669"/>
    <property type="project" value="UniProtKB-SubCell"/>
</dbReference>
<dbReference type="AlphaFoldDB" id="Q7MCP7"/>
<dbReference type="SMR" id="Q7MCP7"/>
<keyword evidence="5 14" id="KW-0812">Transmembrane</keyword>
<dbReference type="InterPro" id="IPR036318">
    <property type="entry name" value="FAD-bd_PCMH-like_sf"/>
</dbReference>
<evidence type="ECO:0000256" key="13">
    <source>
        <dbReference type="PROSITE-ProRule" id="PRU00703"/>
    </source>
</evidence>
<evidence type="ECO:0000313" key="19">
    <source>
        <dbReference type="Proteomes" id="UP000002675"/>
    </source>
</evidence>
<dbReference type="GO" id="GO:0050660">
    <property type="term" value="F:flavin adenine dinucleotide binding"/>
    <property type="evidence" value="ECO:0007669"/>
    <property type="project" value="InterPro"/>
</dbReference>
<evidence type="ECO:0000256" key="1">
    <source>
        <dbReference type="ARBA" id="ARBA00004429"/>
    </source>
</evidence>
<organism evidence="18 19">
    <name type="scientific">Vibrio vulnificus (strain YJ016)</name>
    <dbReference type="NCBI Taxonomy" id="196600"/>
    <lineage>
        <taxon>Bacteria</taxon>
        <taxon>Pseudomonadati</taxon>
        <taxon>Pseudomonadota</taxon>
        <taxon>Gammaproteobacteria</taxon>
        <taxon>Vibrionales</taxon>
        <taxon>Vibrionaceae</taxon>
        <taxon>Vibrio</taxon>
    </lineage>
</organism>
<dbReference type="CDD" id="cd04590">
    <property type="entry name" value="CBS_pair_CorC_HlyC_assoc"/>
    <property type="match status" value="1"/>
</dbReference>
<keyword evidence="2" id="KW-0813">Transport</keyword>
<keyword evidence="8 13" id="KW-0129">CBS domain</keyword>
<evidence type="ECO:0000256" key="8">
    <source>
        <dbReference type="ARBA" id="ARBA00023122"/>
    </source>
</evidence>
<dbReference type="InterPro" id="IPR002550">
    <property type="entry name" value="CNNM"/>
</dbReference>
<feature type="transmembrane region" description="Helical" evidence="15">
    <location>
        <begin position="147"/>
        <end position="169"/>
    </location>
</feature>
<dbReference type="InterPro" id="IPR016169">
    <property type="entry name" value="FAD-bd_PCMH_sub2"/>
</dbReference>
<evidence type="ECO:0000256" key="10">
    <source>
        <dbReference type="ARBA" id="ARBA00037177"/>
    </source>
</evidence>
<dbReference type="STRING" id="672.VV93_v1c42500"/>
<keyword evidence="9 14" id="KW-0472">Membrane</keyword>
<dbReference type="SUPFAM" id="SSF54631">
    <property type="entry name" value="CBS-domain pair"/>
    <property type="match status" value="1"/>
</dbReference>
<evidence type="ECO:0000259" key="16">
    <source>
        <dbReference type="PROSITE" id="PS51371"/>
    </source>
</evidence>
<evidence type="ECO:0000259" key="17">
    <source>
        <dbReference type="PROSITE" id="PS51846"/>
    </source>
</evidence>
<dbReference type="PROSITE" id="PS51371">
    <property type="entry name" value="CBS"/>
    <property type="match status" value="1"/>
</dbReference>
<name>Q7MCP7_VIBVY</name>
<dbReference type="HOGENOM" id="CLU_015237_4_0_6"/>
<evidence type="ECO:0000256" key="9">
    <source>
        <dbReference type="ARBA" id="ARBA00023136"/>
    </source>
</evidence>
<feature type="transmembrane region" description="Helical" evidence="15">
    <location>
        <begin position="20"/>
        <end position="43"/>
    </location>
</feature>
<evidence type="ECO:0000256" key="4">
    <source>
        <dbReference type="ARBA" id="ARBA00022519"/>
    </source>
</evidence>
<dbReference type="Pfam" id="PF03471">
    <property type="entry name" value="CorC_HlyC"/>
    <property type="match status" value="1"/>
</dbReference>
<keyword evidence="7 14" id="KW-1133">Transmembrane helix</keyword>
<dbReference type="InterPro" id="IPR044751">
    <property type="entry name" value="Ion_transp-like_CBS"/>
</dbReference>
<protein>
    <recommendedName>
        <fullName evidence="12">Polyamine export protein</fullName>
    </recommendedName>
</protein>
<comment type="similarity">
    <text evidence="11">Belongs to the UPF0053 family. PaeA subfamily.</text>
</comment>
<dbReference type="SUPFAM" id="SSF56176">
    <property type="entry name" value="FAD-binding/transporter-associated domain-like"/>
    <property type="match status" value="1"/>
</dbReference>
<keyword evidence="3" id="KW-1003">Cell membrane</keyword>
<dbReference type="PANTHER" id="PTHR22777:SF16">
    <property type="entry name" value="POLYAMINE EXPORT PROTEIN"/>
    <property type="match status" value="1"/>
</dbReference>
<evidence type="ECO:0000313" key="18">
    <source>
        <dbReference type="EMBL" id="BAC97365.1"/>
    </source>
</evidence>
<dbReference type="EMBL" id="BA000038">
    <property type="protein sequence ID" value="BAC97365.1"/>
    <property type="molecule type" value="Genomic_DNA"/>
</dbReference>
<evidence type="ECO:0000256" key="12">
    <source>
        <dbReference type="ARBA" id="ARBA00039818"/>
    </source>
</evidence>
<keyword evidence="6" id="KW-0677">Repeat</keyword>
<dbReference type="KEGG" id="vvy:VVA1339"/>
<evidence type="ECO:0000256" key="3">
    <source>
        <dbReference type="ARBA" id="ARBA00022475"/>
    </source>
</evidence>
<dbReference type="Pfam" id="PF01595">
    <property type="entry name" value="CNNM"/>
    <property type="match status" value="1"/>
</dbReference>
<dbReference type="Gene3D" id="3.10.580.10">
    <property type="entry name" value="CBS-domain"/>
    <property type="match status" value="1"/>
</dbReference>